<evidence type="ECO:0000256" key="4">
    <source>
        <dbReference type="ARBA" id="ARBA00022692"/>
    </source>
</evidence>
<evidence type="ECO:0000313" key="10">
    <source>
        <dbReference type="EMBL" id="RDB03782.1"/>
    </source>
</evidence>
<keyword evidence="7 9" id="KW-0472">Membrane</keyword>
<evidence type="ECO:0000256" key="7">
    <source>
        <dbReference type="ARBA" id="ARBA00023136"/>
    </source>
</evidence>
<evidence type="ECO:0000256" key="9">
    <source>
        <dbReference type="SAM" id="Phobius"/>
    </source>
</evidence>
<accession>A0A369I406</accession>
<keyword evidence="11" id="KW-1185">Reference proteome</keyword>
<comment type="similarity">
    <text evidence="8">Belongs to the anion channel-forming bestrophin (TC 1.A.46) family.</text>
</comment>
<feature type="transmembrane region" description="Helical" evidence="9">
    <location>
        <begin position="236"/>
        <end position="256"/>
    </location>
</feature>
<keyword evidence="6" id="KW-0406">Ion transport</keyword>
<dbReference type="OrthoDB" id="445589at2"/>
<dbReference type="GO" id="GO:0005886">
    <property type="term" value="C:plasma membrane"/>
    <property type="evidence" value="ECO:0007669"/>
    <property type="project" value="UniProtKB-SubCell"/>
</dbReference>
<feature type="transmembrane region" description="Helical" evidence="9">
    <location>
        <begin position="54"/>
        <end position="71"/>
    </location>
</feature>
<feature type="transmembrane region" description="Helical" evidence="9">
    <location>
        <begin position="209"/>
        <end position="230"/>
    </location>
</feature>
<keyword evidence="5 9" id="KW-1133">Transmembrane helix</keyword>
<protein>
    <recommendedName>
        <fullName evidence="12">Bestrophin</fullName>
    </recommendedName>
</protein>
<sequence>MIGYNPKDWWKLIFAFHRSDTFRFLLPGIAGVAAYTGVVAYVENDVFHASFKNTTVVHSLVGFVLSMLLVFRTNTAYERWWEGRKLWGSFVNNSRNLALKLHAILPKDSAERETFRVLIINYIFAAKEHLRTGVHVKKLAQTGPYDTDFYKQKKHVPNQIMGAIYQEINNLYHNQNITGDQLIVLNSELQSFTDNLGGCERIKRTPIPYAYSLFLKKVIFLYVFTMPIGFVIEFKYWAIPIVAIIFYVFASIEVIAEEIEDPFGTDANDLPTDIIYETIKDNLEEIL</sequence>
<evidence type="ECO:0000256" key="8">
    <source>
        <dbReference type="ARBA" id="ARBA00034708"/>
    </source>
</evidence>
<name>A0A369I406_9BACT</name>
<evidence type="ECO:0000256" key="3">
    <source>
        <dbReference type="ARBA" id="ARBA00022475"/>
    </source>
</evidence>
<organism evidence="10 11">
    <name type="scientific">Runella aurantiaca</name>
    <dbReference type="NCBI Taxonomy" id="2282308"/>
    <lineage>
        <taxon>Bacteria</taxon>
        <taxon>Pseudomonadati</taxon>
        <taxon>Bacteroidota</taxon>
        <taxon>Cytophagia</taxon>
        <taxon>Cytophagales</taxon>
        <taxon>Spirosomataceae</taxon>
        <taxon>Runella</taxon>
    </lineage>
</organism>
<keyword evidence="4 9" id="KW-0812">Transmembrane</keyword>
<evidence type="ECO:0000256" key="6">
    <source>
        <dbReference type="ARBA" id="ARBA00023065"/>
    </source>
</evidence>
<reference evidence="10 11" key="1">
    <citation type="submission" date="2018-07" db="EMBL/GenBank/DDBJ databases">
        <title>Genome analysis of Runella aurantiaca.</title>
        <authorList>
            <person name="Yang X."/>
        </authorList>
    </citation>
    <scope>NUCLEOTIDE SEQUENCE [LARGE SCALE GENOMIC DNA]</scope>
    <source>
        <strain evidence="10 11">YX9</strain>
    </source>
</reference>
<feature type="transmembrane region" description="Helical" evidence="9">
    <location>
        <begin position="21"/>
        <end position="42"/>
    </location>
</feature>
<dbReference type="Pfam" id="PF25539">
    <property type="entry name" value="Bestrophin_2"/>
    <property type="match status" value="1"/>
</dbReference>
<dbReference type="PANTHER" id="PTHR33281">
    <property type="entry name" value="UPF0187 PROTEIN YNEE"/>
    <property type="match status" value="1"/>
</dbReference>
<dbReference type="InterPro" id="IPR044669">
    <property type="entry name" value="YneE/VCCN1/2-like"/>
</dbReference>
<dbReference type="RefSeq" id="WP_114463208.1">
    <property type="nucleotide sequence ID" value="NZ_QPIW01000023.1"/>
</dbReference>
<keyword evidence="2" id="KW-0813">Transport</keyword>
<dbReference type="AlphaFoldDB" id="A0A369I406"/>
<keyword evidence="3" id="KW-1003">Cell membrane</keyword>
<evidence type="ECO:0000256" key="1">
    <source>
        <dbReference type="ARBA" id="ARBA00004651"/>
    </source>
</evidence>
<dbReference type="PANTHER" id="PTHR33281:SF19">
    <property type="entry name" value="VOLTAGE-DEPENDENT ANION CHANNEL-FORMING PROTEIN YNEE"/>
    <property type="match status" value="1"/>
</dbReference>
<dbReference type="GO" id="GO:0005254">
    <property type="term" value="F:chloride channel activity"/>
    <property type="evidence" value="ECO:0007669"/>
    <property type="project" value="InterPro"/>
</dbReference>
<evidence type="ECO:0008006" key="12">
    <source>
        <dbReference type="Google" id="ProtNLM"/>
    </source>
</evidence>
<gene>
    <name evidence="10" type="ORF">DVG78_22115</name>
</gene>
<comment type="subcellular location">
    <subcellularLocation>
        <location evidence="1">Cell membrane</location>
        <topology evidence="1">Multi-pass membrane protein</topology>
    </subcellularLocation>
</comment>
<proteinExistence type="inferred from homology"/>
<dbReference type="Proteomes" id="UP000253141">
    <property type="component" value="Unassembled WGS sequence"/>
</dbReference>
<evidence type="ECO:0000313" key="11">
    <source>
        <dbReference type="Proteomes" id="UP000253141"/>
    </source>
</evidence>
<evidence type="ECO:0000256" key="2">
    <source>
        <dbReference type="ARBA" id="ARBA00022448"/>
    </source>
</evidence>
<dbReference type="EMBL" id="QPIW01000023">
    <property type="protein sequence ID" value="RDB03782.1"/>
    <property type="molecule type" value="Genomic_DNA"/>
</dbReference>
<comment type="caution">
    <text evidence="10">The sequence shown here is derived from an EMBL/GenBank/DDBJ whole genome shotgun (WGS) entry which is preliminary data.</text>
</comment>
<evidence type="ECO:0000256" key="5">
    <source>
        <dbReference type="ARBA" id="ARBA00022989"/>
    </source>
</evidence>